<dbReference type="EMBL" id="JASAXT010000017">
    <property type="protein sequence ID" value="MDP8149181.1"/>
    <property type="molecule type" value="Genomic_DNA"/>
</dbReference>
<dbReference type="Proteomes" id="UP001226020">
    <property type="component" value="Unassembled WGS sequence"/>
</dbReference>
<comment type="caution">
    <text evidence="1">The sequence shown here is derived from an EMBL/GenBank/DDBJ whole genome shotgun (WGS) entry which is preliminary data.</text>
</comment>
<organism evidence="1 2">
    <name type="scientific">Phocoenobacter atlanticus subsp. atlanticus</name>
    <dbReference type="NCBI Taxonomy" id="3061285"/>
    <lineage>
        <taxon>Bacteria</taxon>
        <taxon>Pseudomonadati</taxon>
        <taxon>Pseudomonadota</taxon>
        <taxon>Gammaproteobacteria</taxon>
        <taxon>Pasteurellales</taxon>
        <taxon>Pasteurellaceae</taxon>
        <taxon>Phocoenobacter</taxon>
        <taxon>Phocoenobacter atlanticus</taxon>
    </lineage>
</organism>
<evidence type="ECO:0000313" key="1">
    <source>
        <dbReference type="EMBL" id="MDP8149181.1"/>
    </source>
</evidence>
<sequence>MTNKDENWIKLLETNQITEAYPKGNIEQILKLSVQMVKTGTVTPKELGILGYGTNYPKSDFYFSSTPKKSQPKSSFSFNTLEYITTIVINLETKKIYSVYINRMPTTGVHMDTDLDKGLLNINELIFVKNIFYDSYYIAQQYHFKDNPNIIVEFRRDYNNEEKELFEYYKKNIDELQSFSEIYFEHKMRQ</sequence>
<evidence type="ECO:0000313" key="2">
    <source>
        <dbReference type="Proteomes" id="UP001226020"/>
    </source>
</evidence>
<protein>
    <submittedName>
        <fullName evidence="1">Uncharacterized protein</fullName>
    </submittedName>
</protein>
<name>A0AAW8CIE8_9PAST</name>
<proteinExistence type="predicted"/>
<dbReference type="RefSeq" id="WP_306352020.1">
    <property type="nucleotide sequence ID" value="NZ_JASAWV010000018.1"/>
</dbReference>
<dbReference type="AlphaFoldDB" id="A0AAW8CIE8"/>
<reference evidence="1 2" key="1">
    <citation type="journal article" date="2023" name="Front. Microbiol.">
        <title>Phylogeography and host specificity of Pasteurellaceae pathogenic to sea-farmed fish in the north-east Atlantic.</title>
        <authorList>
            <person name="Gulla S."/>
            <person name="Colquhoun D.J."/>
            <person name="Olsen A.B."/>
            <person name="Spilsberg B."/>
            <person name="Lagesen K."/>
            <person name="Aakesson C.P."/>
            <person name="Strom S."/>
            <person name="Manji F."/>
            <person name="Birkbeck T.H."/>
            <person name="Nilsen H.K."/>
        </authorList>
    </citation>
    <scope>NUCLEOTIDE SEQUENCE [LARGE SCALE GENOMIC DNA]</scope>
    <source>
        <strain evidence="1 2">NVIB3131</strain>
    </source>
</reference>
<gene>
    <name evidence="1" type="ORF">QJU57_08855</name>
</gene>
<accession>A0AAW8CIE8</accession>
<keyword evidence="2" id="KW-1185">Reference proteome</keyword>